<dbReference type="InterPro" id="IPR004570">
    <property type="entry name" value="Phosphatidylglycerol_P_synth"/>
</dbReference>
<dbReference type="PANTHER" id="PTHR14269">
    <property type="entry name" value="CDP-DIACYLGLYCEROL--GLYCEROL-3-PHOSPHATE 3-PHOSPHATIDYLTRANSFERASE-RELATED"/>
    <property type="match status" value="1"/>
</dbReference>
<dbReference type="InterPro" id="IPR000462">
    <property type="entry name" value="CDP-OH_P_trans"/>
</dbReference>
<feature type="transmembrane region" description="Helical" evidence="17">
    <location>
        <begin position="135"/>
        <end position="152"/>
    </location>
</feature>
<gene>
    <name evidence="18" type="ordered locus">Dole_2485</name>
</gene>
<evidence type="ECO:0000256" key="15">
    <source>
        <dbReference type="NCBIfam" id="TIGR00560"/>
    </source>
</evidence>
<keyword evidence="10" id="KW-0443">Lipid metabolism</keyword>
<evidence type="ECO:0000256" key="13">
    <source>
        <dbReference type="ARBA" id="ARBA00023264"/>
    </source>
</evidence>
<dbReference type="EMBL" id="CP000859">
    <property type="protein sequence ID" value="ABW68289.1"/>
    <property type="molecule type" value="Genomic_DNA"/>
</dbReference>
<comment type="similarity">
    <text evidence="3 16">Belongs to the CDP-alcohol phosphatidyltransferase class-I family.</text>
</comment>
<dbReference type="NCBIfam" id="TIGR00560">
    <property type="entry name" value="pgsA"/>
    <property type="match status" value="1"/>
</dbReference>
<evidence type="ECO:0000313" key="18">
    <source>
        <dbReference type="EMBL" id="ABW68289.1"/>
    </source>
</evidence>
<dbReference type="KEGG" id="dol:Dole_2485"/>
<dbReference type="InterPro" id="IPR043130">
    <property type="entry name" value="CDP-OH_PTrfase_TM_dom"/>
</dbReference>
<dbReference type="Proteomes" id="UP000008561">
    <property type="component" value="Chromosome"/>
</dbReference>
<dbReference type="AlphaFoldDB" id="A8ZW55"/>
<sequence>MNISSIGGMLTNPNVLTASRIAATPVIVVLLMLPSNRVTAFLAALVFSAAAITDYFDGFLARKYGQVSNLGKAMDPLADKFLVSAAFIMLAAAGRVPGWVACIIVIREIGITGLRNVMVGAGQDISASRLGKFKTGFQIAAIIPLLLHYPYFGIDLHLLGTWLLWVAVVLTVWSGADYVIKARPFLQ</sequence>
<evidence type="ECO:0000256" key="4">
    <source>
        <dbReference type="ARBA" id="ARBA00013170"/>
    </source>
</evidence>
<evidence type="ECO:0000256" key="1">
    <source>
        <dbReference type="ARBA" id="ARBA00004141"/>
    </source>
</evidence>
<dbReference type="EC" id="2.7.8.5" evidence="4 15"/>
<comment type="pathway">
    <text evidence="2">Phospholipid metabolism; phosphatidylglycerol biosynthesis; phosphatidylglycerol from CDP-diacylglycerol: step 1/2.</text>
</comment>
<keyword evidence="9 17" id="KW-1133">Transmembrane helix</keyword>
<evidence type="ECO:0000256" key="16">
    <source>
        <dbReference type="RuleBase" id="RU003750"/>
    </source>
</evidence>
<dbReference type="PROSITE" id="PS00379">
    <property type="entry name" value="CDP_ALCOHOL_P_TRANSF"/>
    <property type="match status" value="1"/>
</dbReference>
<feature type="transmembrane region" description="Helical" evidence="17">
    <location>
        <begin position="158"/>
        <end position="180"/>
    </location>
</feature>
<evidence type="ECO:0000256" key="14">
    <source>
        <dbReference type="ARBA" id="ARBA00048586"/>
    </source>
</evidence>
<evidence type="ECO:0000256" key="8">
    <source>
        <dbReference type="ARBA" id="ARBA00022692"/>
    </source>
</evidence>
<evidence type="ECO:0000256" key="3">
    <source>
        <dbReference type="ARBA" id="ARBA00010441"/>
    </source>
</evidence>
<dbReference type="InterPro" id="IPR050324">
    <property type="entry name" value="CDP-alcohol_PTase-I"/>
</dbReference>
<evidence type="ECO:0000256" key="2">
    <source>
        <dbReference type="ARBA" id="ARBA00005042"/>
    </source>
</evidence>
<feature type="transmembrane region" description="Helical" evidence="17">
    <location>
        <begin position="81"/>
        <end position="106"/>
    </location>
</feature>
<evidence type="ECO:0000313" key="19">
    <source>
        <dbReference type="Proteomes" id="UP000008561"/>
    </source>
</evidence>
<dbReference type="GO" id="GO:0016020">
    <property type="term" value="C:membrane"/>
    <property type="evidence" value="ECO:0007669"/>
    <property type="project" value="UniProtKB-SubCell"/>
</dbReference>
<dbReference type="OrthoDB" id="9796672at2"/>
<organism evidence="18 19">
    <name type="scientific">Desulfosudis oleivorans (strain DSM 6200 / JCM 39069 / Hxd3)</name>
    <name type="common">Desulfococcus oleovorans</name>
    <dbReference type="NCBI Taxonomy" id="96561"/>
    <lineage>
        <taxon>Bacteria</taxon>
        <taxon>Pseudomonadati</taxon>
        <taxon>Thermodesulfobacteriota</taxon>
        <taxon>Desulfobacteria</taxon>
        <taxon>Desulfobacterales</taxon>
        <taxon>Desulfosudaceae</taxon>
        <taxon>Desulfosudis</taxon>
    </lineage>
</organism>
<feature type="transmembrane region" description="Helical" evidence="17">
    <location>
        <begin position="15"/>
        <end position="33"/>
    </location>
</feature>
<dbReference type="Pfam" id="PF01066">
    <property type="entry name" value="CDP-OH_P_transf"/>
    <property type="match status" value="1"/>
</dbReference>
<reference evidence="18 19" key="1">
    <citation type="submission" date="2007-10" db="EMBL/GenBank/DDBJ databases">
        <title>Complete sequence of Desulfococcus oleovorans Hxd3.</title>
        <authorList>
            <consortium name="US DOE Joint Genome Institute"/>
            <person name="Copeland A."/>
            <person name="Lucas S."/>
            <person name="Lapidus A."/>
            <person name="Barry K."/>
            <person name="Glavina del Rio T."/>
            <person name="Dalin E."/>
            <person name="Tice H."/>
            <person name="Pitluck S."/>
            <person name="Kiss H."/>
            <person name="Brettin T."/>
            <person name="Bruce D."/>
            <person name="Detter J.C."/>
            <person name="Han C."/>
            <person name="Schmutz J."/>
            <person name="Larimer F."/>
            <person name="Land M."/>
            <person name="Hauser L."/>
            <person name="Kyrpides N."/>
            <person name="Kim E."/>
            <person name="Wawrik B."/>
            <person name="Richardson P."/>
        </authorList>
    </citation>
    <scope>NUCLEOTIDE SEQUENCE [LARGE SCALE GENOMIC DNA]</scope>
    <source>
        <strain evidence="19">DSM 6200 / JCM 39069 / Hxd3</strain>
    </source>
</reference>
<name>A8ZW55_DESOH</name>
<evidence type="ECO:0000256" key="5">
    <source>
        <dbReference type="ARBA" id="ARBA00014944"/>
    </source>
</evidence>
<keyword evidence="19" id="KW-1185">Reference proteome</keyword>
<dbReference type="GO" id="GO:0046474">
    <property type="term" value="P:glycerophospholipid biosynthetic process"/>
    <property type="evidence" value="ECO:0007669"/>
    <property type="project" value="TreeGrafter"/>
</dbReference>
<evidence type="ECO:0000256" key="9">
    <source>
        <dbReference type="ARBA" id="ARBA00022989"/>
    </source>
</evidence>
<keyword evidence="8 17" id="KW-0812">Transmembrane</keyword>
<evidence type="ECO:0000256" key="7">
    <source>
        <dbReference type="ARBA" id="ARBA00022679"/>
    </source>
</evidence>
<dbReference type="STRING" id="96561.Dole_2485"/>
<feature type="transmembrane region" description="Helical" evidence="17">
    <location>
        <begin position="40"/>
        <end position="61"/>
    </location>
</feature>
<keyword evidence="7 16" id="KW-0808">Transferase</keyword>
<evidence type="ECO:0000256" key="10">
    <source>
        <dbReference type="ARBA" id="ARBA00023098"/>
    </source>
</evidence>
<dbReference type="PANTHER" id="PTHR14269:SF62">
    <property type="entry name" value="CDP-DIACYLGLYCEROL--GLYCEROL-3-PHOSPHATE 3-PHOSPHATIDYLTRANSFERASE 1, CHLOROPLASTIC"/>
    <property type="match status" value="1"/>
</dbReference>
<proteinExistence type="inferred from homology"/>
<evidence type="ECO:0000256" key="12">
    <source>
        <dbReference type="ARBA" id="ARBA00023209"/>
    </source>
</evidence>
<dbReference type="InterPro" id="IPR048254">
    <property type="entry name" value="CDP_ALCOHOL_P_TRANSF_CS"/>
</dbReference>
<dbReference type="GO" id="GO:0008444">
    <property type="term" value="F:CDP-diacylglycerol-glycerol-3-phosphate 3-phosphatidyltransferase activity"/>
    <property type="evidence" value="ECO:0007669"/>
    <property type="project" value="UniProtKB-UniRule"/>
</dbReference>
<keyword evidence="13" id="KW-1208">Phospholipid metabolism</keyword>
<dbReference type="RefSeq" id="WP_012175901.1">
    <property type="nucleotide sequence ID" value="NC_009943.1"/>
</dbReference>
<keyword evidence="11 17" id="KW-0472">Membrane</keyword>
<evidence type="ECO:0000256" key="11">
    <source>
        <dbReference type="ARBA" id="ARBA00023136"/>
    </source>
</evidence>
<protein>
    <recommendedName>
        <fullName evidence="5 15">CDP-diacylglycerol--glycerol-3-phosphate 3-phosphatidyltransferase</fullName>
        <ecNumber evidence="4 15">2.7.8.5</ecNumber>
    </recommendedName>
</protein>
<keyword evidence="12" id="KW-0594">Phospholipid biosynthesis</keyword>
<comment type="catalytic activity">
    <reaction evidence="14">
        <text>a CDP-1,2-diacyl-sn-glycerol + sn-glycerol 3-phosphate = a 1,2-diacyl-sn-glycero-3-phospho-(1'-sn-glycero-3'-phosphate) + CMP + H(+)</text>
        <dbReference type="Rhea" id="RHEA:12593"/>
        <dbReference type="ChEBI" id="CHEBI:15378"/>
        <dbReference type="ChEBI" id="CHEBI:57597"/>
        <dbReference type="ChEBI" id="CHEBI:58332"/>
        <dbReference type="ChEBI" id="CHEBI:60110"/>
        <dbReference type="ChEBI" id="CHEBI:60377"/>
        <dbReference type="EC" id="2.7.8.5"/>
    </reaction>
</comment>
<evidence type="ECO:0000256" key="17">
    <source>
        <dbReference type="SAM" id="Phobius"/>
    </source>
</evidence>
<dbReference type="eggNOG" id="COG0558">
    <property type="taxonomic scope" value="Bacteria"/>
</dbReference>
<keyword evidence="6" id="KW-0444">Lipid biosynthesis</keyword>
<dbReference type="HOGENOM" id="CLU_051314_2_3_7"/>
<accession>A8ZW55</accession>
<dbReference type="PIRSF" id="PIRSF000847">
    <property type="entry name" value="Phos_ph_gly_syn"/>
    <property type="match status" value="1"/>
</dbReference>
<evidence type="ECO:0000256" key="6">
    <source>
        <dbReference type="ARBA" id="ARBA00022516"/>
    </source>
</evidence>
<comment type="subcellular location">
    <subcellularLocation>
        <location evidence="1">Membrane</location>
        <topology evidence="1">Multi-pass membrane protein</topology>
    </subcellularLocation>
</comment>
<dbReference type="Gene3D" id="1.20.120.1760">
    <property type="match status" value="1"/>
</dbReference>